<dbReference type="PANTHER" id="PTHR42847:SF4">
    <property type="entry name" value="ALKANESULFONATE MONOOXYGENASE-RELATED"/>
    <property type="match status" value="1"/>
</dbReference>
<accession>A0A7W8BGV3</accession>
<proteinExistence type="predicted"/>
<evidence type="ECO:0000256" key="2">
    <source>
        <dbReference type="ARBA" id="ARBA00022643"/>
    </source>
</evidence>
<dbReference type="AlphaFoldDB" id="A0A7W8BGV3"/>
<gene>
    <name evidence="6" type="ORF">FHS36_005537</name>
</gene>
<evidence type="ECO:0000256" key="1">
    <source>
        <dbReference type="ARBA" id="ARBA00022630"/>
    </source>
</evidence>
<dbReference type="Proteomes" id="UP000528608">
    <property type="component" value="Unassembled WGS sequence"/>
</dbReference>
<protein>
    <submittedName>
        <fullName evidence="6">Putative F420-dependent oxidoreductase</fullName>
    </submittedName>
</protein>
<dbReference type="Pfam" id="PF00296">
    <property type="entry name" value="Bac_luciferase"/>
    <property type="match status" value="1"/>
</dbReference>
<keyword evidence="3" id="KW-0560">Oxidoreductase</keyword>
<sequence length="307" mass="33155">MRKGTETGTEAGMDIGIALPQYGTHARVDAIAGFARDAEAAGFDSLWVGDRSLTPVEPSDLYPGHTPENPYPPEYKTFLDPVTVLTVAAAATSRARLGTSTLNAPWYPPLLLARTLTSLDLVSGGRLDVGLGIGWLRDEYTAVNAEFGKRGARLDEILDILKGMWTHEEFAHEGPHWTIPRSYVGLRPVQRPHPPVYLGGFSPAAMRRVGRSADGWVGVVLPPEALAGLWGMARRAAEEAGRDPDGLRRILRHNPRPGATREEIATVLAGVRASGAEGCFIDLQQCVREPDEALELGIGVLDRLRAG</sequence>
<dbReference type="GO" id="GO:0046306">
    <property type="term" value="P:alkanesulfonate catabolic process"/>
    <property type="evidence" value="ECO:0007669"/>
    <property type="project" value="TreeGrafter"/>
</dbReference>
<dbReference type="InterPro" id="IPR019921">
    <property type="entry name" value="Lucif-like_OxRdtase_Rv2161c"/>
</dbReference>
<feature type="domain" description="Luciferase-like" evidence="5">
    <location>
        <begin position="23"/>
        <end position="269"/>
    </location>
</feature>
<keyword evidence="1" id="KW-0285">Flavoprotein</keyword>
<dbReference type="PANTHER" id="PTHR42847">
    <property type="entry name" value="ALKANESULFONATE MONOOXYGENASE"/>
    <property type="match status" value="1"/>
</dbReference>
<reference evidence="6 7" key="1">
    <citation type="submission" date="2020-08" db="EMBL/GenBank/DDBJ databases">
        <title>Genomic Encyclopedia of Type Strains, Phase III (KMG-III): the genomes of soil and plant-associated and newly described type strains.</title>
        <authorList>
            <person name="Whitman W."/>
        </authorList>
    </citation>
    <scope>NUCLEOTIDE SEQUENCE [LARGE SCALE GENOMIC DNA]</scope>
    <source>
        <strain evidence="6 7">CECT 3259</strain>
    </source>
</reference>
<dbReference type="InterPro" id="IPR011251">
    <property type="entry name" value="Luciferase-like_dom"/>
</dbReference>
<dbReference type="Gene3D" id="3.20.20.30">
    <property type="entry name" value="Luciferase-like domain"/>
    <property type="match status" value="1"/>
</dbReference>
<organism evidence="6 7">
    <name type="scientific">Streptomyces eurocidicus</name>
    <name type="common">Streptoverticillium eurocidicus</name>
    <dbReference type="NCBI Taxonomy" id="66423"/>
    <lineage>
        <taxon>Bacteria</taxon>
        <taxon>Bacillati</taxon>
        <taxon>Actinomycetota</taxon>
        <taxon>Actinomycetes</taxon>
        <taxon>Kitasatosporales</taxon>
        <taxon>Streptomycetaceae</taxon>
        <taxon>Streptomyces</taxon>
    </lineage>
</organism>
<name>A0A7W8BGV3_STREU</name>
<evidence type="ECO:0000259" key="5">
    <source>
        <dbReference type="Pfam" id="PF00296"/>
    </source>
</evidence>
<keyword evidence="2" id="KW-0288">FMN</keyword>
<evidence type="ECO:0000256" key="4">
    <source>
        <dbReference type="ARBA" id="ARBA00023033"/>
    </source>
</evidence>
<dbReference type="SUPFAM" id="SSF51679">
    <property type="entry name" value="Bacterial luciferase-like"/>
    <property type="match status" value="1"/>
</dbReference>
<evidence type="ECO:0000256" key="3">
    <source>
        <dbReference type="ARBA" id="ARBA00023002"/>
    </source>
</evidence>
<comment type="caution">
    <text evidence="6">The sequence shown here is derived from an EMBL/GenBank/DDBJ whole genome shotgun (WGS) entry which is preliminary data.</text>
</comment>
<dbReference type="GO" id="GO:0008726">
    <property type="term" value="F:alkanesulfonate monooxygenase activity"/>
    <property type="evidence" value="ECO:0007669"/>
    <property type="project" value="TreeGrafter"/>
</dbReference>
<dbReference type="InterPro" id="IPR050172">
    <property type="entry name" value="SsuD_RutA_monooxygenase"/>
</dbReference>
<evidence type="ECO:0000313" key="6">
    <source>
        <dbReference type="EMBL" id="MBB5122066.1"/>
    </source>
</evidence>
<evidence type="ECO:0000313" key="7">
    <source>
        <dbReference type="Proteomes" id="UP000528608"/>
    </source>
</evidence>
<dbReference type="EMBL" id="JACHJF010000023">
    <property type="protein sequence ID" value="MBB5122066.1"/>
    <property type="molecule type" value="Genomic_DNA"/>
</dbReference>
<keyword evidence="4" id="KW-0503">Monooxygenase</keyword>
<dbReference type="NCBIfam" id="TIGR03619">
    <property type="entry name" value="F420_Rv2161c"/>
    <property type="match status" value="1"/>
</dbReference>
<dbReference type="InterPro" id="IPR036661">
    <property type="entry name" value="Luciferase-like_sf"/>
</dbReference>